<dbReference type="Proteomes" id="UP001164746">
    <property type="component" value="Chromosome 13"/>
</dbReference>
<feature type="non-terminal residue" evidence="1">
    <location>
        <position position="1"/>
    </location>
</feature>
<evidence type="ECO:0000313" key="1">
    <source>
        <dbReference type="EMBL" id="WAR23579.1"/>
    </source>
</evidence>
<sequence length="104" mass="12208">MVWKSQELMKYMYSDKLTLDMPDQDSNMITVKAEFRMDGKHMDLEIKTPCETDIIRDIRTPELVKDISLQRPMEDNLLLPLLPEPVSCHVSPKRVRTLAQKTFE</sequence>
<evidence type="ECO:0000313" key="2">
    <source>
        <dbReference type="Proteomes" id="UP001164746"/>
    </source>
</evidence>
<dbReference type="EMBL" id="CP111024">
    <property type="protein sequence ID" value="WAR23579.1"/>
    <property type="molecule type" value="Genomic_DNA"/>
</dbReference>
<gene>
    <name evidence="1" type="ORF">MAR_037248</name>
</gene>
<keyword evidence="2" id="KW-1185">Reference proteome</keyword>
<accession>A0ABY7FQI4</accession>
<proteinExistence type="predicted"/>
<protein>
    <submittedName>
        <fullName evidence="1">Uncharacterized protein</fullName>
    </submittedName>
</protein>
<organism evidence="1 2">
    <name type="scientific">Mya arenaria</name>
    <name type="common">Soft-shell clam</name>
    <dbReference type="NCBI Taxonomy" id="6604"/>
    <lineage>
        <taxon>Eukaryota</taxon>
        <taxon>Metazoa</taxon>
        <taxon>Spiralia</taxon>
        <taxon>Lophotrochozoa</taxon>
        <taxon>Mollusca</taxon>
        <taxon>Bivalvia</taxon>
        <taxon>Autobranchia</taxon>
        <taxon>Heteroconchia</taxon>
        <taxon>Euheterodonta</taxon>
        <taxon>Imparidentia</taxon>
        <taxon>Neoheterodontei</taxon>
        <taxon>Myida</taxon>
        <taxon>Myoidea</taxon>
        <taxon>Myidae</taxon>
        <taxon>Mya</taxon>
    </lineage>
</organism>
<name>A0ABY7FQI4_MYAAR</name>
<reference evidence="1" key="1">
    <citation type="submission" date="2022-11" db="EMBL/GenBank/DDBJ databases">
        <title>Centuries of genome instability and evolution in soft-shell clam transmissible cancer (bioRxiv).</title>
        <authorList>
            <person name="Hart S.F.M."/>
            <person name="Yonemitsu M.A."/>
            <person name="Giersch R.M."/>
            <person name="Beal B.F."/>
            <person name="Arriagada G."/>
            <person name="Davis B.W."/>
            <person name="Ostrander E.A."/>
            <person name="Goff S.P."/>
            <person name="Metzger M.J."/>
        </authorList>
    </citation>
    <scope>NUCLEOTIDE SEQUENCE</scope>
    <source>
        <strain evidence="1">MELC-2E11</strain>
        <tissue evidence="1">Siphon/mantle</tissue>
    </source>
</reference>